<evidence type="ECO:0000313" key="7">
    <source>
        <dbReference type="EMBL" id="MBI4596009.1"/>
    </source>
</evidence>
<keyword evidence="3" id="KW-0731">Sigma factor</keyword>
<dbReference type="InterPro" id="IPR013249">
    <property type="entry name" value="RNA_pol_sigma70_r4_t2"/>
</dbReference>
<organism evidence="7 8">
    <name type="scientific">Tectimicrobiota bacterium</name>
    <dbReference type="NCBI Taxonomy" id="2528274"/>
    <lineage>
        <taxon>Bacteria</taxon>
        <taxon>Pseudomonadati</taxon>
        <taxon>Nitrospinota/Tectimicrobiota group</taxon>
        <taxon>Candidatus Tectimicrobiota</taxon>
    </lineage>
</organism>
<keyword evidence="4" id="KW-0804">Transcription</keyword>
<dbReference type="PANTHER" id="PTHR43133:SF51">
    <property type="entry name" value="RNA POLYMERASE SIGMA FACTOR"/>
    <property type="match status" value="1"/>
</dbReference>
<dbReference type="Gene3D" id="1.10.1740.10">
    <property type="match status" value="1"/>
</dbReference>
<dbReference type="InterPro" id="IPR039425">
    <property type="entry name" value="RNA_pol_sigma-70-like"/>
</dbReference>
<evidence type="ECO:0000256" key="3">
    <source>
        <dbReference type="ARBA" id="ARBA00023082"/>
    </source>
</evidence>
<evidence type="ECO:0000313" key="8">
    <source>
        <dbReference type="Proteomes" id="UP000772181"/>
    </source>
</evidence>
<dbReference type="GO" id="GO:0003677">
    <property type="term" value="F:DNA binding"/>
    <property type="evidence" value="ECO:0007669"/>
    <property type="project" value="InterPro"/>
</dbReference>
<dbReference type="CDD" id="cd06171">
    <property type="entry name" value="Sigma70_r4"/>
    <property type="match status" value="1"/>
</dbReference>
<evidence type="ECO:0000256" key="2">
    <source>
        <dbReference type="ARBA" id="ARBA00023015"/>
    </source>
</evidence>
<reference evidence="7" key="1">
    <citation type="submission" date="2020-07" db="EMBL/GenBank/DDBJ databases">
        <title>Huge and variable diversity of episymbiotic CPR bacteria and DPANN archaea in groundwater ecosystems.</title>
        <authorList>
            <person name="He C.Y."/>
            <person name="Keren R."/>
            <person name="Whittaker M."/>
            <person name="Farag I.F."/>
            <person name="Doudna J."/>
            <person name="Cate J.H.D."/>
            <person name="Banfield J.F."/>
        </authorList>
    </citation>
    <scope>NUCLEOTIDE SEQUENCE</scope>
    <source>
        <strain evidence="7">NC_groundwater_1482_Ag_S-0.65um_47_24</strain>
    </source>
</reference>
<comment type="similarity">
    <text evidence="1">Belongs to the sigma-70 factor family. ECF subfamily.</text>
</comment>
<dbReference type="GO" id="GO:0016987">
    <property type="term" value="F:sigma factor activity"/>
    <property type="evidence" value="ECO:0007669"/>
    <property type="project" value="UniProtKB-KW"/>
</dbReference>
<evidence type="ECO:0000256" key="4">
    <source>
        <dbReference type="ARBA" id="ARBA00023163"/>
    </source>
</evidence>
<dbReference type="Pfam" id="PF08281">
    <property type="entry name" value="Sigma70_r4_2"/>
    <property type="match status" value="1"/>
</dbReference>
<dbReference type="InterPro" id="IPR036388">
    <property type="entry name" value="WH-like_DNA-bd_sf"/>
</dbReference>
<sequence>MDAVATWETLMSFAKVSMANTGSDPEVAKIDLRDIADALDGGQDAYGRLVKRHQDAVSKWMWRFTRDRVILEELVQDVFIEVWMSLSRFKGESAFKTWLFTIATRVGYRYWRKKAKDVAITTEVADRLMIDDKEKEITPSEAAEVLYGLFSGLPPRDRLVLTLIYFEDMDTKEIARMTGWTRSMVKVQAYRARNKLRKLLERAGYGKGKND</sequence>
<evidence type="ECO:0000259" key="6">
    <source>
        <dbReference type="Pfam" id="PF08281"/>
    </source>
</evidence>
<dbReference type="InterPro" id="IPR013324">
    <property type="entry name" value="RNA_pol_sigma_r3/r4-like"/>
</dbReference>
<dbReference type="InterPro" id="IPR007627">
    <property type="entry name" value="RNA_pol_sigma70_r2"/>
</dbReference>
<protein>
    <submittedName>
        <fullName evidence="7">Sigma-70 family RNA polymerase sigma factor</fullName>
    </submittedName>
</protein>
<dbReference type="Gene3D" id="1.10.10.10">
    <property type="entry name" value="Winged helix-like DNA-binding domain superfamily/Winged helix DNA-binding domain"/>
    <property type="match status" value="1"/>
</dbReference>
<feature type="domain" description="RNA polymerase sigma-70 region 2" evidence="5">
    <location>
        <begin position="49"/>
        <end position="115"/>
    </location>
</feature>
<keyword evidence="2" id="KW-0805">Transcription regulation</keyword>
<evidence type="ECO:0000259" key="5">
    <source>
        <dbReference type="Pfam" id="PF04542"/>
    </source>
</evidence>
<feature type="domain" description="RNA polymerase sigma factor 70 region 4 type 2" evidence="6">
    <location>
        <begin position="146"/>
        <end position="196"/>
    </location>
</feature>
<dbReference type="PANTHER" id="PTHR43133">
    <property type="entry name" value="RNA POLYMERASE ECF-TYPE SIGMA FACTO"/>
    <property type="match status" value="1"/>
</dbReference>
<comment type="caution">
    <text evidence="7">The sequence shown here is derived from an EMBL/GenBank/DDBJ whole genome shotgun (WGS) entry which is preliminary data.</text>
</comment>
<accession>A0A933LQS4</accession>
<evidence type="ECO:0000256" key="1">
    <source>
        <dbReference type="ARBA" id="ARBA00010641"/>
    </source>
</evidence>
<dbReference type="GO" id="GO:0006352">
    <property type="term" value="P:DNA-templated transcription initiation"/>
    <property type="evidence" value="ECO:0007669"/>
    <property type="project" value="InterPro"/>
</dbReference>
<gene>
    <name evidence="7" type="ORF">HY730_06480</name>
</gene>
<dbReference type="Pfam" id="PF04542">
    <property type="entry name" value="Sigma70_r2"/>
    <property type="match status" value="1"/>
</dbReference>
<dbReference type="EMBL" id="JACQWF010000287">
    <property type="protein sequence ID" value="MBI4596009.1"/>
    <property type="molecule type" value="Genomic_DNA"/>
</dbReference>
<dbReference type="AlphaFoldDB" id="A0A933LQS4"/>
<dbReference type="Proteomes" id="UP000772181">
    <property type="component" value="Unassembled WGS sequence"/>
</dbReference>
<dbReference type="InterPro" id="IPR014284">
    <property type="entry name" value="RNA_pol_sigma-70_dom"/>
</dbReference>
<proteinExistence type="inferred from homology"/>
<dbReference type="NCBIfam" id="TIGR02937">
    <property type="entry name" value="sigma70-ECF"/>
    <property type="match status" value="1"/>
</dbReference>
<dbReference type="SUPFAM" id="SSF88946">
    <property type="entry name" value="Sigma2 domain of RNA polymerase sigma factors"/>
    <property type="match status" value="1"/>
</dbReference>
<dbReference type="InterPro" id="IPR013325">
    <property type="entry name" value="RNA_pol_sigma_r2"/>
</dbReference>
<name>A0A933LQS4_UNCTE</name>
<dbReference type="SUPFAM" id="SSF88659">
    <property type="entry name" value="Sigma3 and sigma4 domains of RNA polymerase sigma factors"/>
    <property type="match status" value="1"/>
</dbReference>